<dbReference type="AlphaFoldDB" id="A0A919YML0"/>
<evidence type="ECO:0000256" key="1">
    <source>
        <dbReference type="SAM" id="Phobius"/>
    </source>
</evidence>
<keyword evidence="3" id="KW-1185">Reference proteome</keyword>
<gene>
    <name evidence="2" type="ORF">J40TS1_22900</name>
</gene>
<feature type="transmembrane region" description="Helical" evidence="1">
    <location>
        <begin position="12"/>
        <end position="32"/>
    </location>
</feature>
<organism evidence="2 3">
    <name type="scientific">Paenibacillus montaniterrae</name>
    <dbReference type="NCBI Taxonomy" id="429341"/>
    <lineage>
        <taxon>Bacteria</taxon>
        <taxon>Bacillati</taxon>
        <taxon>Bacillota</taxon>
        <taxon>Bacilli</taxon>
        <taxon>Bacillales</taxon>
        <taxon>Paenibacillaceae</taxon>
        <taxon>Paenibacillus</taxon>
    </lineage>
</organism>
<dbReference type="EMBL" id="BOSE01000003">
    <property type="protein sequence ID" value="GIP16648.1"/>
    <property type="molecule type" value="Genomic_DNA"/>
</dbReference>
<protein>
    <submittedName>
        <fullName evidence="2">Uncharacterized protein</fullName>
    </submittedName>
</protein>
<dbReference type="Proteomes" id="UP000683139">
    <property type="component" value="Unassembled WGS sequence"/>
</dbReference>
<name>A0A919YML0_9BACL</name>
<keyword evidence="1" id="KW-0472">Membrane</keyword>
<dbReference type="RefSeq" id="WP_213515038.1">
    <property type="nucleotide sequence ID" value="NZ_BOSE01000003.1"/>
</dbReference>
<evidence type="ECO:0000313" key="3">
    <source>
        <dbReference type="Proteomes" id="UP000683139"/>
    </source>
</evidence>
<sequence length="239" mass="27284">MIGKNNGGKVYVVGIGIFALLIIVGVLEFQYGNIQKAIYKYKVKNYLEQTYNEKMVVKKVSYLWDNIEPISARVYPKDAEQLEFTVYPSKEQANAYYDDYAEIVWLHQAKEDVDMLLADVDSEFKDVLFIDFTCCMEGDRVRVSNGEVTAYSEANLKFDLTFQLNRGMQAGDLEQIVEMISRLKQHEQLEIGNALFILQPEDDNSSRIEYKFSGKSLKEIQSIEDLDAFNESGLTAVSG</sequence>
<keyword evidence="1" id="KW-1133">Transmembrane helix</keyword>
<accession>A0A919YML0</accession>
<evidence type="ECO:0000313" key="2">
    <source>
        <dbReference type="EMBL" id="GIP16648.1"/>
    </source>
</evidence>
<keyword evidence="1" id="KW-0812">Transmembrane</keyword>
<reference evidence="2" key="1">
    <citation type="submission" date="2021-03" db="EMBL/GenBank/DDBJ databases">
        <title>Antimicrobial resistance genes in bacteria isolated from Japanese honey, and their potential for conferring macrolide and lincosamide resistance in the American foulbrood pathogen Paenibacillus larvae.</title>
        <authorList>
            <person name="Okamoto M."/>
            <person name="Kumagai M."/>
            <person name="Kanamori H."/>
            <person name="Takamatsu D."/>
        </authorList>
    </citation>
    <scope>NUCLEOTIDE SEQUENCE</scope>
    <source>
        <strain evidence="2">J40TS1</strain>
    </source>
</reference>
<comment type="caution">
    <text evidence="2">The sequence shown here is derived from an EMBL/GenBank/DDBJ whole genome shotgun (WGS) entry which is preliminary data.</text>
</comment>
<proteinExistence type="predicted"/>